<evidence type="ECO:0000313" key="2">
    <source>
        <dbReference type="Proteomes" id="UP000185696"/>
    </source>
</evidence>
<dbReference type="Proteomes" id="UP000185696">
    <property type="component" value="Unassembled WGS sequence"/>
</dbReference>
<keyword evidence="2" id="KW-1185">Reference proteome</keyword>
<dbReference type="AlphaFoldDB" id="A0A7Z0WNV1"/>
<dbReference type="GO" id="GO:0009143">
    <property type="term" value="P:nucleoside triphosphate catabolic process"/>
    <property type="evidence" value="ECO:0007669"/>
    <property type="project" value="InterPro"/>
</dbReference>
<reference evidence="1 2" key="1">
    <citation type="submission" date="2016-12" db="EMBL/GenBank/DDBJ databases">
        <title>The draft genome sequence of Actinophytocola xinjiangensis.</title>
        <authorList>
            <person name="Wang W."/>
            <person name="Yuan L."/>
        </authorList>
    </citation>
    <scope>NUCLEOTIDE SEQUENCE [LARGE SCALE GENOMIC DNA]</scope>
    <source>
        <strain evidence="1 2">CGMCC 4.4663</strain>
    </source>
</reference>
<dbReference type="PANTHER" id="PTHR46523">
    <property type="entry name" value="DCTP PYROPHOSPHATASE 1"/>
    <property type="match status" value="1"/>
</dbReference>
<protein>
    <submittedName>
        <fullName evidence="1">Nucleotide pyrophosphohydrolase</fullName>
    </submittedName>
</protein>
<sequence>MVLNDLQRELREFAAQRGWERFHTPKNLVMALAGEAGELVELFQWLTPDESADVMTRPEQAERVRDEVADVLAYLLQLADRLDIDLAAALRDKVRRNERRYPVELAKGRADKYDQLRSGDEV</sequence>
<dbReference type="CDD" id="cd11537">
    <property type="entry name" value="NTP-PPase_RS21-C6_like"/>
    <property type="match status" value="1"/>
</dbReference>
<organism evidence="1 2">
    <name type="scientific">Actinophytocola xinjiangensis</name>
    <dbReference type="NCBI Taxonomy" id="485602"/>
    <lineage>
        <taxon>Bacteria</taxon>
        <taxon>Bacillati</taxon>
        <taxon>Actinomycetota</taxon>
        <taxon>Actinomycetes</taxon>
        <taxon>Pseudonocardiales</taxon>
        <taxon>Pseudonocardiaceae</taxon>
    </lineage>
</organism>
<evidence type="ECO:0000313" key="1">
    <source>
        <dbReference type="EMBL" id="OLF11156.1"/>
    </source>
</evidence>
<dbReference type="InterPro" id="IPR052555">
    <property type="entry name" value="dCTP_Pyrophosphatase"/>
</dbReference>
<comment type="caution">
    <text evidence="1">The sequence shown here is derived from an EMBL/GenBank/DDBJ whole genome shotgun (WGS) entry which is preliminary data.</text>
</comment>
<dbReference type="PIRSF" id="PIRSF029826">
    <property type="entry name" value="UCP029826_pph"/>
    <property type="match status" value="1"/>
</dbReference>
<dbReference type="PANTHER" id="PTHR46523:SF1">
    <property type="entry name" value="DCTP PYROPHOSPHATASE 1"/>
    <property type="match status" value="1"/>
</dbReference>
<dbReference type="EMBL" id="MSIF01000005">
    <property type="protein sequence ID" value="OLF11156.1"/>
    <property type="molecule type" value="Genomic_DNA"/>
</dbReference>
<dbReference type="SUPFAM" id="SSF101386">
    <property type="entry name" value="all-alpha NTP pyrophosphatases"/>
    <property type="match status" value="1"/>
</dbReference>
<dbReference type="RefSeq" id="WP_075133317.1">
    <property type="nucleotide sequence ID" value="NZ_MSIF01000005.1"/>
</dbReference>
<dbReference type="Pfam" id="PF12643">
    <property type="entry name" value="MazG-like"/>
    <property type="match status" value="1"/>
</dbReference>
<dbReference type="InterPro" id="IPR025984">
    <property type="entry name" value="DCTPP"/>
</dbReference>
<proteinExistence type="predicted"/>
<dbReference type="GO" id="GO:0047429">
    <property type="term" value="F:nucleoside triphosphate diphosphatase activity"/>
    <property type="evidence" value="ECO:0007669"/>
    <property type="project" value="InterPro"/>
</dbReference>
<gene>
    <name evidence="1" type="ORF">BLA60_14315</name>
</gene>
<accession>A0A7Z0WNV1</accession>
<dbReference type="OrthoDB" id="9791898at2"/>
<name>A0A7Z0WNV1_9PSEU</name>
<dbReference type="Gene3D" id="1.10.287.1080">
    <property type="entry name" value="MazG-like"/>
    <property type="match status" value="1"/>
</dbReference>
<keyword evidence="1" id="KW-0378">Hydrolase</keyword>